<protein>
    <submittedName>
        <fullName evidence="7">3-hydroxybutyryl-CoA dehydrogenase</fullName>
    </submittedName>
</protein>
<feature type="site" description="Important for catalytic activity" evidence="2">
    <location>
        <position position="138"/>
    </location>
</feature>
<dbReference type="PIRSF" id="PIRSF000105">
    <property type="entry name" value="HCDH"/>
    <property type="match status" value="1"/>
</dbReference>
<keyword evidence="3" id="KW-0520">NAD</keyword>
<dbReference type="InterPro" id="IPR006176">
    <property type="entry name" value="3-OHacyl-CoA_DH_NAD-bd"/>
</dbReference>
<evidence type="ECO:0000256" key="3">
    <source>
        <dbReference type="PIRSR" id="PIRSR000105-2"/>
    </source>
</evidence>
<feature type="binding site" evidence="3">
    <location>
        <position position="117"/>
    </location>
    <ligand>
        <name>NAD(+)</name>
        <dbReference type="ChEBI" id="CHEBI:57540"/>
    </ligand>
</feature>
<feature type="binding site" evidence="4">
    <location>
        <position position="117"/>
    </location>
    <ligand>
        <name>CoA</name>
        <dbReference type="ChEBI" id="CHEBI:57287"/>
    </ligand>
</feature>
<dbReference type="Proteomes" id="UP000190367">
    <property type="component" value="Unassembled WGS sequence"/>
</dbReference>
<organism evidence="7 8">
    <name type="scientific">Chitinophaga eiseniae</name>
    <dbReference type="NCBI Taxonomy" id="634771"/>
    <lineage>
        <taxon>Bacteria</taxon>
        <taxon>Pseudomonadati</taxon>
        <taxon>Bacteroidota</taxon>
        <taxon>Chitinophagia</taxon>
        <taxon>Chitinophagales</taxon>
        <taxon>Chitinophagaceae</taxon>
        <taxon>Chitinophaga</taxon>
    </lineage>
</organism>
<dbReference type="InterPro" id="IPR006108">
    <property type="entry name" value="3HC_DH_C"/>
</dbReference>
<dbReference type="Gene3D" id="3.40.50.720">
    <property type="entry name" value="NAD(P)-binding Rossmann-like Domain"/>
    <property type="match status" value="1"/>
</dbReference>
<evidence type="ECO:0000313" key="7">
    <source>
        <dbReference type="EMBL" id="SKA15442.1"/>
    </source>
</evidence>
<dbReference type="STRING" id="634771.SAMN04488128_1021154"/>
<dbReference type="SUPFAM" id="SSF51735">
    <property type="entry name" value="NAD(P)-binding Rossmann-fold domains"/>
    <property type="match status" value="1"/>
</dbReference>
<dbReference type="GO" id="GO:0006635">
    <property type="term" value="P:fatty acid beta-oxidation"/>
    <property type="evidence" value="ECO:0007669"/>
    <property type="project" value="TreeGrafter"/>
</dbReference>
<proteinExistence type="predicted"/>
<dbReference type="EMBL" id="FUWZ01000002">
    <property type="protein sequence ID" value="SKA15442.1"/>
    <property type="molecule type" value="Genomic_DNA"/>
</dbReference>
<feature type="binding site" evidence="3">
    <location>
        <begin position="9"/>
        <end position="14"/>
    </location>
    <ligand>
        <name>NAD(+)</name>
        <dbReference type="ChEBI" id="CHEBI:57540"/>
    </ligand>
</feature>
<dbReference type="InterPro" id="IPR008927">
    <property type="entry name" value="6-PGluconate_DH-like_C_sf"/>
</dbReference>
<dbReference type="FunFam" id="3.40.50.720:FF:000009">
    <property type="entry name" value="Fatty oxidation complex, alpha subunit"/>
    <property type="match status" value="1"/>
</dbReference>
<feature type="binding site" evidence="3">
    <location>
        <position position="95"/>
    </location>
    <ligand>
        <name>NAD(+)</name>
        <dbReference type="ChEBI" id="CHEBI:57540"/>
    </ligand>
</feature>
<keyword evidence="8" id="KW-1185">Reference proteome</keyword>
<accession>A0A1T4RHG6</accession>
<evidence type="ECO:0000259" key="6">
    <source>
        <dbReference type="Pfam" id="PF02737"/>
    </source>
</evidence>
<feature type="binding site" evidence="3">
    <location>
        <position position="272"/>
    </location>
    <ligand>
        <name>NAD(+)</name>
        <dbReference type="ChEBI" id="CHEBI:57540"/>
    </ligand>
</feature>
<dbReference type="PANTHER" id="PTHR48075">
    <property type="entry name" value="3-HYDROXYACYL-COA DEHYDROGENASE FAMILY PROTEIN"/>
    <property type="match status" value="1"/>
</dbReference>
<feature type="domain" description="3-hydroxyacyl-CoA dehydrogenase C-terminal" evidence="5">
    <location>
        <begin position="184"/>
        <end position="280"/>
    </location>
</feature>
<dbReference type="PANTHER" id="PTHR48075:SF5">
    <property type="entry name" value="3-HYDROXYBUTYRYL-COA DEHYDROGENASE"/>
    <property type="match status" value="1"/>
</dbReference>
<feature type="binding site" evidence="3">
    <location>
        <position position="141"/>
    </location>
    <ligand>
        <name>NAD(+)</name>
        <dbReference type="ChEBI" id="CHEBI:57540"/>
    </ligand>
</feature>
<evidence type="ECO:0000256" key="1">
    <source>
        <dbReference type="ARBA" id="ARBA00023002"/>
    </source>
</evidence>
<keyword evidence="1" id="KW-0560">Oxidoreductase</keyword>
<dbReference type="InterPro" id="IPR036291">
    <property type="entry name" value="NAD(P)-bd_dom_sf"/>
</dbReference>
<dbReference type="Pfam" id="PF00725">
    <property type="entry name" value="3HCDH"/>
    <property type="match status" value="1"/>
</dbReference>
<evidence type="ECO:0000313" key="8">
    <source>
        <dbReference type="Proteomes" id="UP000190367"/>
    </source>
</evidence>
<dbReference type="Gene3D" id="1.10.1040.50">
    <property type="match status" value="1"/>
</dbReference>
<sequence length="282" mass="30819">MIHSIAVCGAGTMGAGIAQVAASGGYKTVLFDIRPEGLERAQAQITKSLATAVEKGRLKAEEKDAVLERLTFTSDINLCVAEVIIEAIVEDMAAKTALFSQLAPINREDAIFASNTSSLSVSQLAATLPHPQRVAGMHFFNPAHLMKLVEVVSGEQTSPETADRVYELAKAMGKVPVRVKDAPGFIVNRVARHYYLEAMLLAEQRMADFSTIDQLLENAGFRMGPFALMDLIGNDINLAVTQSLYDAFQQAPRFKPNALQEQRVKDGRLGRKTGLGFYRYEQ</sequence>
<dbReference type="InterPro" id="IPR022694">
    <property type="entry name" value="3-OHacyl-CoA_DH"/>
</dbReference>
<dbReference type="Pfam" id="PF02737">
    <property type="entry name" value="3HCDH_N"/>
    <property type="match status" value="1"/>
</dbReference>
<name>A0A1T4RHG6_9BACT</name>
<dbReference type="OrthoDB" id="9771883at2"/>
<feature type="binding site" evidence="3">
    <location>
        <position position="32"/>
    </location>
    <ligand>
        <name>NAD(+)</name>
        <dbReference type="ChEBI" id="CHEBI:57540"/>
    </ligand>
</feature>
<feature type="binding site" evidence="3">
    <location>
        <position position="90"/>
    </location>
    <ligand>
        <name>NAD(+)</name>
        <dbReference type="ChEBI" id="CHEBI:57540"/>
    </ligand>
</feature>
<dbReference type="GO" id="GO:0008691">
    <property type="term" value="F:3-hydroxybutyryl-CoA dehydrogenase activity"/>
    <property type="evidence" value="ECO:0007669"/>
    <property type="project" value="TreeGrafter"/>
</dbReference>
<evidence type="ECO:0000256" key="4">
    <source>
        <dbReference type="PIRSR" id="PIRSR000105-3"/>
    </source>
</evidence>
<dbReference type="GO" id="GO:0070403">
    <property type="term" value="F:NAD+ binding"/>
    <property type="evidence" value="ECO:0007669"/>
    <property type="project" value="InterPro"/>
</dbReference>
<dbReference type="RefSeq" id="WP_078669633.1">
    <property type="nucleotide sequence ID" value="NZ_FUWZ01000002.1"/>
</dbReference>
<feature type="binding site" evidence="4">
    <location>
        <position position="55"/>
    </location>
    <ligand>
        <name>CoA</name>
        <dbReference type="ChEBI" id="CHEBI:57287"/>
    </ligand>
</feature>
<gene>
    <name evidence="7" type="ORF">SAMN04488128_1021154</name>
</gene>
<feature type="binding site" evidence="4">
    <location>
        <position position="48"/>
    </location>
    <ligand>
        <name>CoA</name>
        <dbReference type="ChEBI" id="CHEBI:57287"/>
    </ligand>
</feature>
<feature type="domain" description="3-hydroxyacyl-CoA dehydrogenase NAD binding" evidence="6">
    <location>
        <begin position="5"/>
        <end position="181"/>
    </location>
</feature>
<evidence type="ECO:0000259" key="5">
    <source>
        <dbReference type="Pfam" id="PF00725"/>
    </source>
</evidence>
<reference evidence="8" key="1">
    <citation type="submission" date="2017-02" db="EMBL/GenBank/DDBJ databases">
        <authorList>
            <person name="Varghese N."/>
            <person name="Submissions S."/>
        </authorList>
    </citation>
    <scope>NUCLEOTIDE SEQUENCE [LARGE SCALE GENOMIC DNA]</scope>
    <source>
        <strain evidence="8">DSM 22224</strain>
    </source>
</reference>
<evidence type="ECO:0000256" key="2">
    <source>
        <dbReference type="PIRSR" id="PIRSR000105-1"/>
    </source>
</evidence>
<dbReference type="AlphaFoldDB" id="A0A1T4RHG6"/>
<dbReference type="SUPFAM" id="SSF48179">
    <property type="entry name" value="6-phosphogluconate dehydrogenase C-terminal domain-like"/>
    <property type="match status" value="1"/>
</dbReference>